<feature type="compositionally biased region" description="Basic and acidic residues" evidence="1">
    <location>
        <begin position="49"/>
        <end position="75"/>
    </location>
</feature>
<comment type="caution">
    <text evidence="2">The sequence shown here is derived from an EMBL/GenBank/DDBJ whole genome shotgun (WGS) entry which is preliminary data.</text>
</comment>
<dbReference type="VEuPathDB" id="ToxoDB:cyc_02150"/>
<evidence type="ECO:0000313" key="2">
    <source>
        <dbReference type="EMBL" id="OEH74621.1"/>
    </source>
</evidence>
<accession>A0A1D3CTU2</accession>
<dbReference type="AlphaFoldDB" id="A0A1D3CTU2"/>
<dbReference type="Proteomes" id="UP000095192">
    <property type="component" value="Unassembled WGS sequence"/>
</dbReference>
<feature type="region of interest" description="Disordered" evidence="1">
    <location>
        <begin position="37"/>
        <end position="109"/>
    </location>
</feature>
<proteinExistence type="predicted"/>
<sequence>MLEEQAASVRSVDELQHLLHLWTALLNQEVQQHSLVSQRVQQQQQQEKQQQEKQQQEKQQQEKQQQEKQQQEKQQEQGVGGVVDPGRAPPPPPPGMPREFSQQDPQEAPQLQCAAFEHFSEEDLWEEESPDYLELVFRQLLLLLQQTLQVTSQQGLRLLHALLLSAVTEAEAEAALRPISADATAESFLAEEEPLLQEVTVAAARGVSAALAAAALLQRRQPLLRLNHHLARLQQDAATLSKKIVSCDLPLAEDADVG</sequence>
<dbReference type="EMBL" id="JROU02001989">
    <property type="protein sequence ID" value="OEH74621.1"/>
    <property type="molecule type" value="Genomic_DNA"/>
</dbReference>
<reference evidence="2 3" key="1">
    <citation type="journal article" date="2016" name="BMC Genomics">
        <title>Comparative genomics reveals Cyclospora cayetanensis possesses coccidia-like metabolism and invasion components but unique surface antigens.</title>
        <authorList>
            <person name="Liu S."/>
            <person name="Wang L."/>
            <person name="Zheng H."/>
            <person name="Xu Z."/>
            <person name="Roellig D.M."/>
            <person name="Li N."/>
            <person name="Frace M.A."/>
            <person name="Tang K."/>
            <person name="Arrowood M.J."/>
            <person name="Moss D.M."/>
            <person name="Zhang L."/>
            <person name="Feng Y."/>
            <person name="Xiao L."/>
        </authorList>
    </citation>
    <scope>NUCLEOTIDE SEQUENCE [LARGE SCALE GENOMIC DNA]</scope>
    <source>
        <strain evidence="2 3">CHN_HEN01</strain>
    </source>
</reference>
<feature type="compositionally biased region" description="Pro residues" evidence="1">
    <location>
        <begin position="87"/>
        <end position="96"/>
    </location>
</feature>
<protein>
    <submittedName>
        <fullName evidence="2">Uncharacterized protein</fullName>
    </submittedName>
</protein>
<evidence type="ECO:0000256" key="1">
    <source>
        <dbReference type="SAM" id="MobiDB-lite"/>
    </source>
</evidence>
<evidence type="ECO:0000313" key="3">
    <source>
        <dbReference type="Proteomes" id="UP000095192"/>
    </source>
</evidence>
<dbReference type="VEuPathDB" id="ToxoDB:LOC34619045"/>
<dbReference type="InParanoid" id="A0A1D3CTU2"/>
<organism evidence="2 3">
    <name type="scientific">Cyclospora cayetanensis</name>
    <dbReference type="NCBI Taxonomy" id="88456"/>
    <lineage>
        <taxon>Eukaryota</taxon>
        <taxon>Sar</taxon>
        <taxon>Alveolata</taxon>
        <taxon>Apicomplexa</taxon>
        <taxon>Conoidasida</taxon>
        <taxon>Coccidia</taxon>
        <taxon>Eucoccidiorida</taxon>
        <taxon>Eimeriorina</taxon>
        <taxon>Eimeriidae</taxon>
        <taxon>Cyclospora</taxon>
    </lineage>
</organism>
<keyword evidence="3" id="KW-1185">Reference proteome</keyword>
<gene>
    <name evidence="2" type="ORF">cyc_02150</name>
</gene>
<name>A0A1D3CTU2_9EIME</name>